<dbReference type="Proteomes" id="UP000245802">
    <property type="component" value="Chromosome"/>
</dbReference>
<dbReference type="InterPro" id="IPR056908">
    <property type="entry name" value="Gp80-like"/>
</dbReference>
<dbReference type="KEGG" id="gog:C1280_08330"/>
<dbReference type="AlphaFoldDB" id="A0A2Z3H1L7"/>
<sequence length="142" mass="14023">MSKSDAFETALLRLIFNATAIANLADNAASAPLTSLYVSLHTADPGEAGNQSTSEIAYTSYTRVAVARSGSGFTVTGNSVSPNSTIAFPAGTGGSGTASYFGIGTASSGSGVLLYSGAITSPIVCGSGITPQLTTATAVTED</sequence>
<gene>
    <name evidence="1" type="ORF">C1280_08330</name>
</gene>
<evidence type="ECO:0000313" key="1">
    <source>
        <dbReference type="EMBL" id="AWM37025.1"/>
    </source>
</evidence>
<dbReference type="EMBL" id="CP025958">
    <property type="protein sequence ID" value="AWM37025.1"/>
    <property type="molecule type" value="Genomic_DNA"/>
</dbReference>
<accession>A0A2Z3H1L7</accession>
<keyword evidence="2" id="KW-1185">Reference proteome</keyword>
<organism evidence="1 2">
    <name type="scientific">Gemmata obscuriglobus</name>
    <dbReference type="NCBI Taxonomy" id="114"/>
    <lineage>
        <taxon>Bacteria</taxon>
        <taxon>Pseudomonadati</taxon>
        <taxon>Planctomycetota</taxon>
        <taxon>Planctomycetia</taxon>
        <taxon>Gemmatales</taxon>
        <taxon>Gemmataceae</taxon>
        <taxon>Gemmata</taxon>
    </lineage>
</organism>
<reference evidence="1 2" key="1">
    <citation type="submission" date="2018-01" db="EMBL/GenBank/DDBJ databases">
        <title>G. obscuriglobus.</title>
        <authorList>
            <person name="Franke J."/>
            <person name="Blomberg W."/>
            <person name="Selmecki A."/>
        </authorList>
    </citation>
    <scope>NUCLEOTIDE SEQUENCE [LARGE SCALE GENOMIC DNA]</scope>
    <source>
        <strain evidence="1 2">DSM 5831</strain>
    </source>
</reference>
<protein>
    <submittedName>
        <fullName evidence="1">Uncharacterized protein</fullName>
    </submittedName>
</protein>
<name>A0A2Z3H1L7_9BACT</name>
<dbReference type="RefSeq" id="WP_010033353.1">
    <property type="nucleotide sequence ID" value="NZ_CP025958.1"/>
</dbReference>
<dbReference type="Pfam" id="PF23140">
    <property type="entry name" value="Gp80"/>
    <property type="match status" value="1"/>
</dbReference>
<evidence type="ECO:0000313" key="2">
    <source>
        <dbReference type="Proteomes" id="UP000245802"/>
    </source>
</evidence>
<dbReference type="OrthoDB" id="6171543at2"/>
<proteinExistence type="predicted"/>